<keyword evidence="3" id="KW-1185">Reference proteome</keyword>
<dbReference type="InterPro" id="IPR011990">
    <property type="entry name" value="TPR-like_helical_dom_sf"/>
</dbReference>
<dbReference type="SUPFAM" id="SSF48452">
    <property type="entry name" value="TPR-like"/>
    <property type="match status" value="1"/>
</dbReference>
<dbReference type="EMBL" id="JALAAR010000002">
    <property type="protein sequence ID" value="MEH8016349.1"/>
    <property type="molecule type" value="Genomic_DNA"/>
</dbReference>
<reference evidence="2 3" key="1">
    <citation type="journal article" date="2023" name="Ecotoxicol. Environ. Saf.">
        <title>Mercury remediation potential of mercury-resistant strain Rheinheimera metallidurans sp. nov. isolated from a municipal waste dumping site.</title>
        <authorList>
            <person name="Yadav V."/>
            <person name="Manjhi A."/>
            <person name="Vadakedath N."/>
        </authorList>
    </citation>
    <scope>NUCLEOTIDE SEQUENCE [LARGE SCALE GENOMIC DNA]</scope>
    <source>
        <strain evidence="2 3">E-49</strain>
    </source>
</reference>
<evidence type="ECO:0000256" key="1">
    <source>
        <dbReference type="SAM" id="SignalP"/>
    </source>
</evidence>
<evidence type="ECO:0000313" key="3">
    <source>
        <dbReference type="Proteomes" id="UP001375382"/>
    </source>
</evidence>
<keyword evidence="1" id="KW-0732">Signal</keyword>
<dbReference type="RefSeq" id="WP_335734761.1">
    <property type="nucleotide sequence ID" value="NZ_JALAAR010000002.1"/>
</dbReference>
<feature type="chain" id="PRO_5045922968" evidence="1">
    <location>
        <begin position="22"/>
        <end position="354"/>
    </location>
</feature>
<sequence>MSNYCLVIYTVLAIACASAVAGDAAATLDEAEAYLTVNPARSIALLDQIADIDTLSPELAIRRYVLLLRAAVPTNDMPRLIQVLDILFNYQQHAYFQQHVTAITSALGIWLRRNNYLHDAQSSFACSYTHSTTERQRLTLTNSLALVARQLNETDKARTLFIAARQMAQQSGQLSVVAMVENNLGMLALDQGNITAAEPHFRAALTQYQAISQRAGQISAGINLLFYFVLQQDVLSFQRLYTPTANLTINFPNEAKQALLFWLHSRFMQLQGQPVTAQMQQQLREAFQLLEDNQVKTLIQRYLATPLAVDVKAAPALSRQSFNRPWFSSVLACNWPVSSLTEQPQQQESEKKPG</sequence>
<comment type="caution">
    <text evidence="2">The sequence shown here is derived from an EMBL/GenBank/DDBJ whole genome shotgun (WGS) entry which is preliminary data.</text>
</comment>
<dbReference type="Pfam" id="PF13424">
    <property type="entry name" value="TPR_12"/>
    <property type="match status" value="1"/>
</dbReference>
<dbReference type="Gene3D" id="1.25.40.10">
    <property type="entry name" value="Tetratricopeptide repeat domain"/>
    <property type="match status" value="1"/>
</dbReference>
<gene>
    <name evidence="2" type="ORF">MN202_03835</name>
</gene>
<dbReference type="Proteomes" id="UP001375382">
    <property type="component" value="Unassembled WGS sequence"/>
</dbReference>
<protein>
    <submittedName>
        <fullName evidence="2">Tetratricopeptide repeat protein</fullName>
    </submittedName>
</protein>
<accession>A0ABU8C3F9</accession>
<organism evidence="2 3">
    <name type="scientific">Rheinheimera muenzenbergensis</name>
    <dbReference type="NCBI Taxonomy" id="1193628"/>
    <lineage>
        <taxon>Bacteria</taxon>
        <taxon>Pseudomonadati</taxon>
        <taxon>Pseudomonadota</taxon>
        <taxon>Gammaproteobacteria</taxon>
        <taxon>Chromatiales</taxon>
        <taxon>Chromatiaceae</taxon>
        <taxon>Rheinheimera</taxon>
    </lineage>
</organism>
<evidence type="ECO:0000313" key="2">
    <source>
        <dbReference type="EMBL" id="MEH8016349.1"/>
    </source>
</evidence>
<proteinExistence type="predicted"/>
<feature type="signal peptide" evidence="1">
    <location>
        <begin position="1"/>
        <end position="21"/>
    </location>
</feature>
<name>A0ABU8C3F9_9GAMM</name>